<evidence type="ECO:0000313" key="2">
    <source>
        <dbReference type="EMBL" id="PKI77769.1"/>
    </source>
</evidence>
<reference evidence="2 3" key="1">
    <citation type="submission" date="2017-11" db="EMBL/GenBank/DDBJ databases">
        <title>De-novo sequencing of pomegranate (Punica granatum L.) genome.</title>
        <authorList>
            <person name="Akparov Z."/>
            <person name="Amiraslanov A."/>
            <person name="Hajiyeva S."/>
            <person name="Abbasov M."/>
            <person name="Kaur K."/>
            <person name="Hamwieh A."/>
            <person name="Solovyev V."/>
            <person name="Salamov A."/>
            <person name="Braich B."/>
            <person name="Kosarev P."/>
            <person name="Mahmoud A."/>
            <person name="Hajiyev E."/>
            <person name="Babayeva S."/>
            <person name="Izzatullayeva V."/>
            <person name="Mammadov A."/>
            <person name="Mammadov A."/>
            <person name="Sharifova S."/>
            <person name="Ojaghi J."/>
            <person name="Eynullazada K."/>
            <person name="Bayramov B."/>
            <person name="Abdulazimova A."/>
            <person name="Shahmuradov I."/>
        </authorList>
    </citation>
    <scope>NUCLEOTIDE SEQUENCE [LARGE SCALE GENOMIC DNA]</scope>
    <source>
        <strain evidence="3">cv. AG2017</strain>
        <tissue evidence="2">Leaf</tissue>
    </source>
</reference>
<dbReference type="EMBL" id="PGOL01000075">
    <property type="protein sequence ID" value="PKI77769.1"/>
    <property type="molecule type" value="Genomic_DNA"/>
</dbReference>
<keyword evidence="3" id="KW-1185">Reference proteome</keyword>
<accession>A0A2I0LAR1</accession>
<dbReference type="AlphaFoldDB" id="A0A2I0LAR1"/>
<comment type="caution">
    <text evidence="2">The sequence shown here is derived from an EMBL/GenBank/DDBJ whole genome shotgun (WGS) entry which is preliminary data.</text>
</comment>
<proteinExistence type="predicted"/>
<feature type="non-terminal residue" evidence="2">
    <location>
        <position position="68"/>
    </location>
</feature>
<name>A0A2I0LAR1_PUNGR</name>
<dbReference type="Proteomes" id="UP000233551">
    <property type="component" value="Unassembled WGS sequence"/>
</dbReference>
<gene>
    <name evidence="2" type="ORF">CRG98_001817</name>
</gene>
<organism evidence="2 3">
    <name type="scientific">Punica granatum</name>
    <name type="common">Pomegranate</name>
    <dbReference type="NCBI Taxonomy" id="22663"/>
    <lineage>
        <taxon>Eukaryota</taxon>
        <taxon>Viridiplantae</taxon>
        <taxon>Streptophyta</taxon>
        <taxon>Embryophyta</taxon>
        <taxon>Tracheophyta</taxon>
        <taxon>Spermatophyta</taxon>
        <taxon>Magnoliopsida</taxon>
        <taxon>eudicotyledons</taxon>
        <taxon>Gunneridae</taxon>
        <taxon>Pentapetalae</taxon>
        <taxon>rosids</taxon>
        <taxon>malvids</taxon>
        <taxon>Myrtales</taxon>
        <taxon>Lythraceae</taxon>
        <taxon>Punica</taxon>
    </lineage>
</organism>
<evidence type="ECO:0000313" key="3">
    <source>
        <dbReference type="Proteomes" id="UP000233551"/>
    </source>
</evidence>
<sequence length="68" mass="7577">MVTESGEGLVTEKKKRELLQSYGLNPDEFLSDPSPKPRRGKDAPEMGRGSKARTEDSPPPRTTHKLLQ</sequence>
<evidence type="ECO:0000256" key="1">
    <source>
        <dbReference type="SAM" id="MobiDB-lite"/>
    </source>
</evidence>
<feature type="region of interest" description="Disordered" evidence="1">
    <location>
        <begin position="1"/>
        <end position="68"/>
    </location>
</feature>
<protein>
    <submittedName>
        <fullName evidence="2">Uncharacterized protein</fullName>
    </submittedName>
</protein>